<evidence type="ECO:0000313" key="4">
    <source>
        <dbReference type="Proteomes" id="UP001293593"/>
    </source>
</evidence>
<comment type="caution">
    <text evidence="3">The sequence shown here is derived from an EMBL/GenBank/DDBJ whole genome shotgun (WGS) entry which is preliminary data.</text>
</comment>
<reference evidence="3" key="1">
    <citation type="submission" date="2023-10" db="EMBL/GenBank/DDBJ databases">
        <title>Chromosome-level genome of the transformable northern wattle, Acacia crassicarpa.</title>
        <authorList>
            <person name="Massaro I."/>
            <person name="Sinha N.R."/>
            <person name="Poethig S."/>
            <person name="Leichty A.R."/>
        </authorList>
    </citation>
    <scope>NUCLEOTIDE SEQUENCE</scope>
    <source>
        <strain evidence="3">Acra3RX</strain>
        <tissue evidence="3">Leaf</tissue>
    </source>
</reference>
<evidence type="ECO:0000259" key="2">
    <source>
        <dbReference type="Pfam" id="PF04937"/>
    </source>
</evidence>
<feature type="compositionally biased region" description="Low complexity" evidence="1">
    <location>
        <begin position="42"/>
        <end position="57"/>
    </location>
</feature>
<feature type="region of interest" description="Disordered" evidence="1">
    <location>
        <begin position="38"/>
        <end position="57"/>
    </location>
</feature>
<gene>
    <name evidence="3" type="ORF">QN277_010602</name>
</gene>
<dbReference type="PANTHER" id="PTHR32166:SF74">
    <property type="entry name" value="OS05G0256350 PROTEIN"/>
    <property type="match status" value="1"/>
</dbReference>
<dbReference type="SUPFAM" id="SSF53098">
    <property type="entry name" value="Ribonuclease H-like"/>
    <property type="match status" value="1"/>
</dbReference>
<keyword evidence="4" id="KW-1185">Reference proteome</keyword>
<dbReference type="Proteomes" id="UP001293593">
    <property type="component" value="Unassembled WGS sequence"/>
</dbReference>
<sequence>MLKDAYMEKVAEKDAYSVDIHEDDDILEEVQEIQHIKNGKRSVASSSQGSNGNSAAAKRVKGPLDLMFFKKPEASCKAGKGKKQTSINDACDKEARGKTIQYVERFLCANGIPFNVVRSKSFKYMVQAIGNHDPNLKLPSYYECRVPLLKKELDYTNDLLKDHVVQRANYGCSIMSDGWTDRKNKTLINFLVNSPSGSMFVKSVDASSYVKSGAKLFELLDNFVEEIGEKNVVQVVTDNGSDYVLAGKT</sequence>
<dbReference type="Pfam" id="PF04937">
    <property type="entry name" value="DUF659"/>
    <property type="match status" value="1"/>
</dbReference>
<organism evidence="3 4">
    <name type="scientific">Acacia crassicarpa</name>
    <name type="common">northern wattle</name>
    <dbReference type="NCBI Taxonomy" id="499986"/>
    <lineage>
        <taxon>Eukaryota</taxon>
        <taxon>Viridiplantae</taxon>
        <taxon>Streptophyta</taxon>
        <taxon>Embryophyta</taxon>
        <taxon>Tracheophyta</taxon>
        <taxon>Spermatophyta</taxon>
        <taxon>Magnoliopsida</taxon>
        <taxon>eudicotyledons</taxon>
        <taxon>Gunneridae</taxon>
        <taxon>Pentapetalae</taxon>
        <taxon>rosids</taxon>
        <taxon>fabids</taxon>
        <taxon>Fabales</taxon>
        <taxon>Fabaceae</taxon>
        <taxon>Caesalpinioideae</taxon>
        <taxon>mimosoid clade</taxon>
        <taxon>Acacieae</taxon>
        <taxon>Acacia</taxon>
    </lineage>
</organism>
<accession>A0AAE1IMY5</accession>
<protein>
    <recommendedName>
        <fullName evidence="2">DUF659 domain-containing protein</fullName>
    </recommendedName>
</protein>
<dbReference type="AlphaFoldDB" id="A0AAE1IMY5"/>
<dbReference type="InterPro" id="IPR012337">
    <property type="entry name" value="RNaseH-like_sf"/>
</dbReference>
<dbReference type="EMBL" id="JAWXYG010000016">
    <property type="protein sequence ID" value="KAK4253278.1"/>
    <property type="molecule type" value="Genomic_DNA"/>
</dbReference>
<evidence type="ECO:0000256" key="1">
    <source>
        <dbReference type="SAM" id="MobiDB-lite"/>
    </source>
</evidence>
<name>A0AAE1IMY5_9FABA</name>
<proteinExistence type="predicted"/>
<feature type="domain" description="DUF659" evidence="2">
    <location>
        <begin position="139"/>
        <end position="248"/>
    </location>
</feature>
<evidence type="ECO:0000313" key="3">
    <source>
        <dbReference type="EMBL" id="KAK4253278.1"/>
    </source>
</evidence>
<dbReference type="PANTHER" id="PTHR32166">
    <property type="entry name" value="OSJNBA0013A04.12 PROTEIN"/>
    <property type="match status" value="1"/>
</dbReference>
<dbReference type="InterPro" id="IPR007021">
    <property type="entry name" value="DUF659"/>
</dbReference>